<accession>A0A660HUR3</accession>
<dbReference type="UniPathway" id="UPA00109">
    <property type="reaction ID" value="UER00187"/>
</dbReference>
<dbReference type="InterPro" id="IPR036849">
    <property type="entry name" value="Enolase-like_C_sf"/>
</dbReference>
<evidence type="ECO:0000313" key="13">
    <source>
        <dbReference type="EMBL" id="NLK33303.1"/>
    </source>
</evidence>
<dbReference type="SUPFAM" id="SSF54826">
    <property type="entry name" value="Enolase N-terminal domain-like"/>
    <property type="match status" value="1"/>
</dbReference>
<dbReference type="Proteomes" id="UP000585579">
    <property type="component" value="Unassembled WGS sequence"/>
</dbReference>
<feature type="domain" description="Enolase N-terminal" evidence="11">
    <location>
        <begin position="15"/>
        <end position="144"/>
    </location>
</feature>
<evidence type="ECO:0000256" key="3">
    <source>
        <dbReference type="ARBA" id="ARBA00022842"/>
    </source>
</evidence>
<dbReference type="Gene3D" id="3.20.20.120">
    <property type="entry name" value="Enolase-like C-terminal domain"/>
    <property type="match status" value="1"/>
</dbReference>
<dbReference type="InterPro" id="IPR000941">
    <property type="entry name" value="Enolase"/>
</dbReference>
<dbReference type="PANTHER" id="PTHR11902">
    <property type="entry name" value="ENOLASE"/>
    <property type="match status" value="1"/>
</dbReference>
<keyword evidence="5 6" id="KW-0456">Lyase</keyword>
<reference evidence="13 15" key="3">
    <citation type="journal article" date="2020" name="Biotechnol. Biofuels">
        <title>New insights from the biogas microbiome by comprehensive genome-resolved metagenomics of nearly 1600 species originating from multiple anaerobic digesters.</title>
        <authorList>
            <person name="Campanaro S."/>
            <person name="Treu L."/>
            <person name="Rodriguez-R L.M."/>
            <person name="Kovalovszki A."/>
            <person name="Ziels R.M."/>
            <person name="Maus I."/>
            <person name="Zhu X."/>
            <person name="Kougias P.G."/>
            <person name="Basile A."/>
            <person name="Luo G."/>
            <person name="Schluter A."/>
            <person name="Konstantinidis K.T."/>
            <person name="Angelidaki I."/>
        </authorList>
    </citation>
    <scope>NUCLEOTIDE SEQUENCE [LARGE SCALE GENOMIC DNA]</scope>
    <source>
        <strain evidence="13">AS22ysBPME_46</strain>
    </source>
</reference>
<comment type="catalytic activity">
    <reaction evidence="6">
        <text>(2R)-2-phosphoglycerate = phosphoenolpyruvate + H2O</text>
        <dbReference type="Rhea" id="RHEA:10164"/>
        <dbReference type="ChEBI" id="CHEBI:15377"/>
        <dbReference type="ChEBI" id="CHEBI:58289"/>
        <dbReference type="ChEBI" id="CHEBI:58702"/>
        <dbReference type="EC" id="4.2.1.11"/>
    </reaction>
</comment>
<evidence type="ECO:0000256" key="6">
    <source>
        <dbReference type="HAMAP-Rule" id="MF_00318"/>
    </source>
</evidence>
<keyword evidence="6 9" id="KW-0479">Metal-binding</keyword>
<evidence type="ECO:0000256" key="9">
    <source>
        <dbReference type="PIRSR" id="PIRSR001400-3"/>
    </source>
</evidence>
<feature type="binding site" evidence="8">
    <location>
        <position position="174"/>
    </location>
    <ligand>
        <name>substrate</name>
    </ligand>
</feature>
<keyword evidence="12" id="KW-0670">Pyruvate</keyword>
<dbReference type="Gene3D" id="3.30.390.10">
    <property type="entry name" value="Enolase-like, N-terminal domain"/>
    <property type="match status" value="1"/>
</dbReference>
<feature type="binding site" evidence="6">
    <location>
        <position position="375"/>
    </location>
    <ligand>
        <name>(2R)-2-phosphoglycerate</name>
        <dbReference type="ChEBI" id="CHEBI:58289"/>
    </ligand>
</feature>
<evidence type="ECO:0000313" key="15">
    <source>
        <dbReference type="Proteomes" id="UP000585579"/>
    </source>
</evidence>
<dbReference type="GO" id="GO:0009986">
    <property type="term" value="C:cell surface"/>
    <property type="evidence" value="ECO:0007669"/>
    <property type="project" value="UniProtKB-SubCell"/>
</dbReference>
<proteinExistence type="inferred from homology"/>
<evidence type="ECO:0000259" key="11">
    <source>
        <dbReference type="SMART" id="SM01193"/>
    </source>
</evidence>
<keyword evidence="3 6" id="KW-0460">Magnesium</keyword>
<dbReference type="KEGG" id="mfz:AOB57_013320"/>
<comment type="subcellular location">
    <subcellularLocation>
        <location evidence="6">Cytoplasm</location>
    </subcellularLocation>
    <subcellularLocation>
        <location evidence="6">Secreted</location>
    </subcellularLocation>
    <subcellularLocation>
        <location evidence="6">Cell surface</location>
    </subcellularLocation>
    <text evidence="6">Fractions of enolase are present in both the cytoplasm and on the cell surface.</text>
</comment>
<dbReference type="GO" id="GO:0006096">
    <property type="term" value="P:glycolytic process"/>
    <property type="evidence" value="ECO:0007669"/>
    <property type="project" value="UniProtKB-UniRule"/>
</dbReference>
<dbReference type="FunFam" id="3.30.390.10:FF:000001">
    <property type="entry name" value="Enolase"/>
    <property type="match status" value="1"/>
</dbReference>
<dbReference type="OrthoDB" id="8680at2157"/>
<dbReference type="Pfam" id="PF00113">
    <property type="entry name" value="Enolase_C"/>
    <property type="match status" value="1"/>
</dbReference>
<name>A0A660HUR3_9EURY</name>
<feature type="binding site" evidence="8">
    <location>
        <position position="320"/>
    </location>
    <ligand>
        <name>substrate</name>
    </ligand>
</feature>
<feature type="active site" description="Proton acceptor" evidence="6 7">
    <location>
        <position position="345"/>
    </location>
</feature>
<dbReference type="PIRSF" id="PIRSF001400">
    <property type="entry name" value="Enolase"/>
    <property type="match status" value="1"/>
</dbReference>
<comment type="pathway">
    <text evidence="1 6">Carbohydrate degradation; glycolysis; pyruvate from D-glyceraldehyde 3-phosphate: step 4/5.</text>
</comment>
<dbReference type="SMART" id="SM01192">
    <property type="entry name" value="Enolase_C"/>
    <property type="match status" value="1"/>
</dbReference>
<gene>
    <name evidence="6 13" type="primary">eno</name>
    <name evidence="12" type="ORF">AOB57_013320</name>
    <name evidence="13" type="ORF">GX302_10900</name>
</gene>
<comment type="function">
    <text evidence="6">Catalyzes the reversible conversion of 2-phosphoglycerate (2-PG) into phosphoenolpyruvate (PEP). It is essential for the degradation of carbohydrates via glycolysis.</text>
</comment>
<reference evidence="12" key="2">
    <citation type="submission" date="2018-10" db="EMBL/GenBank/DDBJ databases">
        <authorList>
            <person name="Fischer M.A."/>
            <person name="Kern T."/>
            <person name="Deppenmeier U."/>
            <person name="Schmitz R.A."/>
            <person name="Rother M."/>
        </authorList>
    </citation>
    <scope>NUCLEOTIDE SEQUENCE</scope>
    <source>
        <strain evidence="12">E03.2</strain>
    </source>
</reference>
<dbReference type="EMBL" id="CP032683">
    <property type="protein sequence ID" value="AYK16037.1"/>
    <property type="molecule type" value="Genomic_DNA"/>
</dbReference>
<protein>
    <recommendedName>
        <fullName evidence="6">Enolase</fullName>
        <ecNumber evidence="6">4.2.1.11</ecNumber>
    </recommendedName>
    <alternativeName>
        <fullName evidence="6">2-phospho-D-glycerate hydro-lyase</fullName>
    </alternativeName>
    <alternativeName>
        <fullName evidence="6">2-phosphoglycerate dehydratase</fullName>
    </alternativeName>
</protein>
<feature type="domain" description="Enolase C-terminal TIM barrel" evidence="10">
    <location>
        <begin position="149"/>
        <end position="428"/>
    </location>
</feature>
<reference evidence="12 14" key="1">
    <citation type="journal article" date="2016" name="Int. J. Syst. Evol. Microbiol.">
        <title>Methanosarcina flavescens sp. nov., a methanogenic archaeon isolated from a full-scale anaerobic digester.</title>
        <authorList>
            <person name="Kern T."/>
            <person name="Fischer M.A."/>
            <person name="Deppenmeier U."/>
            <person name="Schmitz R.A."/>
            <person name="Rother M."/>
        </authorList>
    </citation>
    <scope>NUCLEOTIDE SEQUENCE [LARGE SCALE GENOMIC DNA]</scope>
    <source>
        <strain evidence="12 14">E03.2</strain>
    </source>
</reference>
<keyword evidence="14" id="KW-1185">Reference proteome</keyword>
<evidence type="ECO:0000256" key="2">
    <source>
        <dbReference type="ARBA" id="ARBA00009604"/>
    </source>
</evidence>
<evidence type="ECO:0000313" key="14">
    <source>
        <dbReference type="Proteomes" id="UP000053087"/>
    </source>
</evidence>
<feature type="binding site" evidence="8">
    <location>
        <begin position="372"/>
        <end position="375"/>
    </location>
    <ligand>
        <name>substrate</name>
    </ligand>
</feature>
<keyword evidence="4 6" id="KW-0324">Glycolysis</keyword>
<keyword evidence="6" id="KW-0964">Secreted</keyword>
<comment type="similarity">
    <text evidence="2 6">Belongs to the enolase family.</text>
</comment>
<feature type="binding site" evidence="8">
    <location>
        <position position="396"/>
    </location>
    <ligand>
        <name>substrate</name>
    </ligand>
</feature>
<evidence type="ECO:0000256" key="1">
    <source>
        <dbReference type="ARBA" id="ARBA00005031"/>
    </source>
</evidence>
<feature type="binding site" evidence="8">
    <location>
        <position position="294"/>
    </location>
    <ligand>
        <name>substrate</name>
    </ligand>
</feature>
<comment type="cofactor">
    <cofactor evidence="9">
        <name>Mg(2+)</name>
        <dbReference type="ChEBI" id="CHEBI:18420"/>
    </cofactor>
    <text evidence="9">Mg(2+) is required for catalysis and for stabilizing the dimer.</text>
</comment>
<dbReference type="HAMAP" id="MF_00318">
    <property type="entry name" value="Enolase"/>
    <property type="match status" value="1"/>
</dbReference>
<dbReference type="InterPro" id="IPR020809">
    <property type="entry name" value="Enolase_CS"/>
</dbReference>
<evidence type="ECO:0000259" key="10">
    <source>
        <dbReference type="SMART" id="SM01192"/>
    </source>
</evidence>
<dbReference type="EMBL" id="JAAYQL010000065">
    <property type="protein sequence ID" value="NLK33303.1"/>
    <property type="molecule type" value="Genomic_DNA"/>
</dbReference>
<dbReference type="GeneID" id="53689103"/>
<evidence type="ECO:0000256" key="4">
    <source>
        <dbReference type="ARBA" id="ARBA00023152"/>
    </source>
</evidence>
<feature type="binding site" evidence="6">
    <location>
        <position position="173"/>
    </location>
    <ligand>
        <name>(2R)-2-phosphoglycerate</name>
        <dbReference type="ChEBI" id="CHEBI:58289"/>
    </ligand>
</feature>
<dbReference type="GO" id="GO:0000287">
    <property type="term" value="F:magnesium ion binding"/>
    <property type="evidence" value="ECO:0007669"/>
    <property type="project" value="UniProtKB-UniRule"/>
</dbReference>
<dbReference type="NCBIfam" id="TIGR01060">
    <property type="entry name" value="eno"/>
    <property type="match status" value="1"/>
</dbReference>
<evidence type="ECO:0000256" key="5">
    <source>
        <dbReference type="ARBA" id="ARBA00023239"/>
    </source>
</evidence>
<dbReference type="GO" id="GO:0004634">
    <property type="term" value="F:phosphopyruvate hydratase activity"/>
    <property type="evidence" value="ECO:0007669"/>
    <property type="project" value="UniProtKB-UniRule"/>
</dbReference>
<dbReference type="PRINTS" id="PR00148">
    <property type="entry name" value="ENOLASE"/>
</dbReference>
<feature type="binding site" evidence="6">
    <location>
        <position position="345"/>
    </location>
    <ligand>
        <name>(2R)-2-phosphoglycerate</name>
        <dbReference type="ChEBI" id="CHEBI:58289"/>
    </ligand>
</feature>
<dbReference type="SFLD" id="SFLDG00178">
    <property type="entry name" value="enolase"/>
    <property type="match status" value="1"/>
</dbReference>
<organism evidence="12 14">
    <name type="scientific">Methanosarcina flavescens</name>
    <dbReference type="NCBI Taxonomy" id="1715806"/>
    <lineage>
        <taxon>Archaea</taxon>
        <taxon>Methanobacteriati</taxon>
        <taxon>Methanobacteriota</taxon>
        <taxon>Stenosarchaea group</taxon>
        <taxon>Methanomicrobia</taxon>
        <taxon>Methanosarcinales</taxon>
        <taxon>Methanosarcinaceae</taxon>
        <taxon>Methanosarcina</taxon>
    </lineage>
</organism>
<dbReference type="PANTHER" id="PTHR11902:SF1">
    <property type="entry name" value="ENOLASE"/>
    <property type="match status" value="1"/>
</dbReference>
<feature type="binding site" evidence="6 9">
    <location>
        <position position="294"/>
    </location>
    <ligand>
        <name>Mg(2+)</name>
        <dbReference type="ChEBI" id="CHEBI:18420"/>
    </ligand>
</feature>
<feature type="binding site" evidence="6">
    <location>
        <position position="374"/>
    </location>
    <ligand>
        <name>(2R)-2-phosphoglycerate</name>
        <dbReference type="ChEBI" id="CHEBI:58289"/>
    </ligand>
</feature>
<keyword evidence="6" id="KW-0963">Cytoplasm</keyword>
<dbReference type="InterPro" id="IPR029017">
    <property type="entry name" value="Enolase-like_N"/>
</dbReference>
<feature type="binding site" evidence="8">
    <location>
        <position position="165"/>
    </location>
    <ligand>
        <name>substrate</name>
    </ligand>
</feature>
<dbReference type="AlphaFoldDB" id="A0A660HUR3"/>
<evidence type="ECO:0000256" key="8">
    <source>
        <dbReference type="PIRSR" id="PIRSR001400-2"/>
    </source>
</evidence>
<dbReference type="GO" id="GO:0005576">
    <property type="term" value="C:extracellular region"/>
    <property type="evidence" value="ECO:0007669"/>
    <property type="project" value="UniProtKB-SubCell"/>
</dbReference>
<dbReference type="SMART" id="SM01193">
    <property type="entry name" value="Enolase_N"/>
    <property type="match status" value="1"/>
</dbReference>
<dbReference type="CDD" id="cd03313">
    <property type="entry name" value="enolase"/>
    <property type="match status" value="1"/>
</dbReference>
<dbReference type="SFLD" id="SFLDF00002">
    <property type="entry name" value="enolase"/>
    <property type="match status" value="1"/>
</dbReference>
<dbReference type="InterPro" id="IPR020810">
    <property type="entry name" value="Enolase_C"/>
</dbReference>
<sequence length="428" mass="46750">MSYIGLQQDSGEYKIQKIHAREILDSRGNPTIEVDVFTPKGFGRASVPSGASTGTNEALELRDEDPNRYGGKGVLTAVKNVNTIIQKELLGLDVRNQREIDELMIELDETDNKSNLGANAILGVSMAVAKAAADSLNIPLYRYFGGSNAFTLPVPTMNVLNGGKHAGNELAIQEFMIQPKGAETFYEAIQMGAEIYHVLGKLLEKKYGRSSTNVGYEGGYAPKMSESIEALDALIQAIEEAGYTDTEVTIGLDAAASEFYEDELYTIDGKKLTAPELMDYYIELVNTYPILSIEDPFYEEAFEDFEALTNELWDTIIVGDDLFVTNIERLSKGVDMGAGNALLLKINQIGTLSEAFDAASMASRNGYTVIVSHRSAETEDTTISDLSVAIGAEMIKTGAPARGERTAKYNQLLRIEEDLGEVAHYVQL</sequence>
<feature type="binding site" evidence="6">
    <location>
        <position position="396"/>
    </location>
    <ligand>
        <name>(2R)-2-phosphoglycerate</name>
        <dbReference type="ChEBI" id="CHEBI:58289"/>
    </ligand>
</feature>
<dbReference type="RefSeq" id="WP_054297741.1">
    <property type="nucleotide sequence ID" value="NZ_CP032683.1"/>
</dbReference>
<dbReference type="GO" id="GO:0000015">
    <property type="term" value="C:phosphopyruvate hydratase complex"/>
    <property type="evidence" value="ECO:0007669"/>
    <property type="project" value="InterPro"/>
</dbReference>
<dbReference type="SFLD" id="SFLDS00001">
    <property type="entry name" value="Enolase"/>
    <property type="match status" value="1"/>
</dbReference>
<dbReference type="SUPFAM" id="SSF51604">
    <property type="entry name" value="Enolase C-terminal domain-like"/>
    <property type="match status" value="1"/>
</dbReference>
<feature type="active site" description="Proton donor" evidence="6 7">
    <location>
        <position position="217"/>
    </location>
</feature>
<dbReference type="Proteomes" id="UP000053087">
    <property type="component" value="Chromosome"/>
</dbReference>
<dbReference type="EC" id="4.2.1.11" evidence="6"/>
<feature type="binding site" evidence="6 9">
    <location>
        <position position="320"/>
    </location>
    <ligand>
        <name>Mg(2+)</name>
        <dbReference type="ChEBI" id="CHEBI:18420"/>
    </ligand>
</feature>
<dbReference type="PROSITE" id="PS00164">
    <property type="entry name" value="ENOLASE"/>
    <property type="match status" value="1"/>
</dbReference>
<evidence type="ECO:0000313" key="12">
    <source>
        <dbReference type="EMBL" id="AYK16037.1"/>
    </source>
</evidence>
<feature type="binding site" evidence="6 9">
    <location>
        <position position="253"/>
    </location>
    <ligand>
        <name>Mg(2+)</name>
        <dbReference type="ChEBI" id="CHEBI:18420"/>
    </ligand>
</feature>
<evidence type="ECO:0000256" key="7">
    <source>
        <dbReference type="PIRSR" id="PIRSR001400-1"/>
    </source>
</evidence>
<dbReference type="InterPro" id="IPR020811">
    <property type="entry name" value="Enolase_N"/>
</dbReference>
<dbReference type="Pfam" id="PF03952">
    <property type="entry name" value="Enolase_N"/>
    <property type="match status" value="1"/>
</dbReference>
<comment type="cofactor">
    <cofactor evidence="6">
        <name>Mg(2+)</name>
        <dbReference type="ChEBI" id="CHEBI:18420"/>
    </cofactor>
    <text evidence="6">Binds a second Mg(2+) ion via substrate during catalysis.</text>
</comment>